<gene>
    <name evidence="2" type="ORF">SAMN05444412_1379</name>
</gene>
<sequence>MATLFKEVNYNLASLIQQIDLGLIGLPDIQRPFVWKDIKVRDLFDSMYKGYPVGYFLFWANANIEGTKGIGTVAKQKHPSLLIVDGQQRLTSLYAVIKGQEVIRENYEKANIIISFNPLEEKFEIPDATIRKNPRYFQNISKVWRPDADIFEITDEFIERLSLVKELEKEEIKKIRKSFNNLKNLENYPFSALELSSEIDEEQVADVFVRINSQGKKLNQADFILTLMSVFWEDGRRGLEEFCRLCRLPSKESASPFNYLIDPDPDQMLRVGVGLAFRRARLQYVYSILRGKDLDTGEFSTDRRALQFGKLQEAQSKVLNVVNWHEFIKAIKQAGFARKDYISSSNNLLYSYIFFLIGREDFKMDLYELKNLIAKWFFMSSITQRYTGSPETVMEIDLAKLRGFETAAEFKQILESIIEAQLTDDFWEIRLPLDLATSSSTSPSLYGFYAAQYVLGALGLFSKLKTSDLLQEGLRSKKSALERHHLFPKSWLEKNGFTDQTVRNQIANYALVEWSDNINISAKHPREYLPSYLERLKSGEKQQLYYWHALPEEWEEMVYLDFLEERRKLIAKVIRDAYFVIKN</sequence>
<dbReference type="PANTHER" id="PTHR37292">
    <property type="entry name" value="VNG6097C"/>
    <property type="match status" value="1"/>
</dbReference>
<dbReference type="PANTHER" id="PTHR37292:SF2">
    <property type="entry name" value="DUF262 DOMAIN-CONTAINING PROTEIN"/>
    <property type="match status" value="1"/>
</dbReference>
<dbReference type="InterPro" id="IPR004919">
    <property type="entry name" value="GmrSD_N"/>
</dbReference>
<evidence type="ECO:0000313" key="3">
    <source>
        <dbReference type="Proteomes" id="UP000199663"/>
    </source>
</evidence>
<evidence type="ECO:0000259" key="1">
    <source>
        <dbReference type="Pfam" id="PF03235"/>
    </source>
</evidence>
<comment type="caution">
    <text evidence="2">The sequence shown here is derived from an EMBL/GenBank/DDBJ whole genome shotgun (WGS) entry which is preliminary data.</text>
</comment>
<dbReference type="EMBL" id="FNQC01000037">
    <property type="protein sequence ID" value="SDZ58911.1"/>
    <property type="molecule type" value="Genomic_DNA"/>
</dbReference>
<dbReference type="Pfam" id="PF03235">
    <property type="entry name" value="GmrSD_N"/>
    <property type="match status" value="1"/>
</dbReference>
<dbReference type="RefSeq" id="WP_019597355.1">
    <property type="nucleotide sequence ID" value="NZ_FNQC01000037.1"/>
</dbReference>
<reference evidence="2 3" key="1">
    <citation type="submission" date="2016-10" db="EMBL/GenBank/DDBJ databases">
        <authorList>
            <person name="Varghese N."/>
            <person name="Submissions S."/>
        </authorList>
    </citation>
    <scope>NUCLEOTIDE SEQUENCE [LARGE SCALE GENOMIC DNA]</scope>
    <source>
        <strain evidence="2 3">DSM 17997</strain>
    </source>
</reference>
<keyword evidence="3" id="KW-1185">Reference proteome</keyword>
<feature type="domain" description="GmrSD restriction endonucleases N-terminal" evidence="1">
    <location>
        <begin position="13"/>
        <end position="225"/>
    </location>
</feature>
<evidence type="ECO:0000313" key="2">
    <source>
        <dbReference type="EMBL" id="SDZ58911.1"/>
    </source>
</evidence>
<dbReference type="Proteomes" id="UP000199663">
    <property type="component" value="Unassembled WGS sequence"/>
</dbReference>
<organism evidence="2 3">
    <name type="scientific">Rhodonellum ikkaensis</name>
    <dbReference type="NCBI Taxonomy" id="336829"/>
    <lineage>
        <taxon>Bacteria</taxon>
        <taxon>Pseudomonadati</taxon>
        <taxon>Bacteroidota</taxon>
        <taxon>Cytophagia</taxon>
        <taxon>Cytophagales</taxon>
        <taxon>Cytophagaceae</taxon>
        <taxon>Rhodonellum</taxon>
    </lineage>
</organism>
<proteinExistence type="predicted"/>
<name>A0A1H3U9Y9_9BACT</name>
<protein>
    <recommendedName>
        <fullName evidence="1">GmrSD restriction endonucleases N-terminal domain-containing protein</fullName>
    </recommendedName>
</protein>
<accession>A0A1H3U9Y9</accession>